<evidence type="ECO:0000256" key="3">
    <source>
        <dbReference type="ARBA" id="ARBA00022679"/>
    </source>
</evidence>
<comment type="catalytic activity">
    <reaction evidence="10">
        <text>L-threonyl-[protein] + ATP = O-phospho-L-threonyl-[protein] + ADP + H(+)</text>
        <dbReference type="Rhea" id="RHEA:46608"/>
        <dbReference type="Rhea" id="RHEA-COMP:11060"/>
        <dbReference type="Rhea" id="RHEA-COMP:11605"/>
        <dbReference type="ChEBI" id="CHEBI:15378"/>
        <dbReference type="ChEBI" id="CHEBI:30013"/>
        <dbReference type="ChEBI" id="CHEBI:30616"/>
        <dbReference type="ChEBI" id="CHEBI:61977"/>
        <dbReference type="ChEBI" id="CHEBI:456216"/>
        <dbReference type="EC" id="2.7.11.1"/>
    </reaction>
</comment>
<feature type="binding site" evidence="13">
    <location>
        <position position="77"/>
    </location>
    <ligand>
        <name>ATP</name>
        <dbReference type="ChEBI" id="CHEBI:30616"/>
    </ligand>
</feature>
<dbReference type="PANTHER" id="PTHR27003:SF384">
    <property type="entry name" value="CONCANAVALIN A-LIKE LECTIN_GLUCANASE DOMAIN-CONTAINING PROTEIN-RELATED"/>
    <property type="match status" value="1"/>
</dbReference>
<accession>A0A9R1XDH2</accession>
<dbReference type="InterPro" id="IPR008271">
    <property type="entry name" value="Ser/Thr_kinase_AS"/>
</dbReference>
<dbReference type="InterPro" id="IPR037274">
    <property type="entry name" value="Znf_CHY_sf"/>
</dbReference>
<dbReference type="InterPro" id="IPR013083">
    <property type="entry name" value="Znf_RING/FYVE/PHD"/>
</dbReference>
<keyword evidence="3" id="KW-0808">Transferase</keyword>
<dbReference type="InterPro" id="IPR011009">
    <property type="entry name" value="Kinase-like_dom_sf"/>
</dbReference>
<keyword evidence="4" id="KW-0479">Metal-binding</keyword>
<feature type="domain" description="CTCHY-type" evidence="17">
    <location>
        <begin position="409"/>
        <end position="473"/>
    </location>
</feature>
<evidence type="ECO:0000259" key="15">
    <source>
        <dbReference type="PROSITE" id="PS50089"/>
    </source>
</evidence>
<dbReference type="PANTHER" id="PTHR27003">
    <property type="entry name" value="OS07G0166700 PROTEIN"/>
    <property type="match status" value="1"/>
</dbReference>
<dbReference type="GO" id="GO:0004714">
    <property type="term" value="F:transmembrane receptor protein tyrosine kinase activity"/>
    <property type="evidence" value="ECO:0007669"/>
    <property type="project" value="InterPro"/>
</dbReference>
<keyword evidence="19" id="KW-1185">Reference proteome</keyword>
<evidence type="ECO:0000256" key="4">
    <source>
        <dbReference type="ARBA" id="ARBA00022723"/>
    </source>
</evidence>
<dbReference type="SUPFAM" id="SSF56112">
    <property type="entry name" value="Protein kinase-like (PK-like)"/>
    <property type="match status" value="1"/>
</dbReference>
<dbReference type="PROSITE" id="PS00108">
    <property type="entry name" value="PROTEIN_KINASE_ST"/>
    <property type="match status" value="1"/>
</dbReference>
<keyword evidence="9 13" id="KW-0067">ATP-binding</keyword>
<dbReference type="PROSITE" id="PS00107">
    <property type="entry name" value="PROTEIN_KINASE_ATP"/>
    <property type="match status" value="1"/>
</dbReference>
<evidence type="ECO:0000259" key="14">
    <source>
        <dbReference type="PROSITE" id="PS50011"/>
    </source>
</evidence>
<proteinExistence type="predicted"/>
<dbReference type="PROSITE" id="PS51266">
    <property type="entry name" value="ZF_CHY"/>
    <property type="match status" value="1"/>
</dbReference>
<evidence type="ECO:0000313" key="18">
    <source>
        <dbReference type="EMBL" id="KAJ0204197.1"/>
    </source>
</evidence>
<dbReference type="Pfam" id="PF13639">
    <property type="entry name" value="zf-RING_2"/>
    <property type="match status" value="1"/>
</dbReference>
<evidence type="ECO:0000256" key="10">
    <source>
        <dbReference type="ARBA" id="ARBA00047899"/>
    </source>
</evidence>
<dbReference type="SMART" id="SM00184">
    <property type="entry name" value="RING"/>
    <property type="match status" value="1"/>
</dbReference>
<dbReference type="PROSITE" id="PS50089">
    <property type="entry name" value="ZF_RING_2"/>
    <property type="match status" value="1"/>
</dbReference>
<keyword evidence="7" id="KW-0418">Kinase</keyword>
<dbReference type="Gene3D" id="3.30.40.10">
    <property type="entry name" value="Zinc/RING finger domain, C3HC4 (zinc finger)"/>
    <property type="match status" value="1"/>
</dbReference>
<comment type="catalytic activity">
    <reaction evidence="11">
        <text>L-seryl-[protein] + ATP = O-phospho-L-seryl-[protein] + ADP + H(+)</text>
        <dbReference type="Rhea" id="RHEA:17989"/>
        <dbReference type="Rhea" id="RHEA-COMP:9863"/>
        <dbReference type="Rhea" id="RHEA-COMP:11604"/>
        <dbReference type="ChEBI" id="CHEBI:15378"/>
        <dbReference type="ChEBI" id="CHEBI:29999"/>
        <dbReference type="ChEBI" id="CHEBI:30616"/>
        <dbReference type="ChEBI" id="CHEBI:83421"/>
        <dbReference type="ChEBI" id="CHEBI:456216"/>
        <dbReference type="EC" id="2.7.11.1"/>
    </reaction>
</comment>
<dbReference type="Pfam" id="PF07714">
    <property type="entry name" value="PK_Tyr_Ser-Thr"/>
    <property type="match status" value="1"/>
</dbReference>
<dbReference type="CDD" id="cd16464">
    <property type="entry name" value="RING-H2_Pirh2-like"/>
    <property type="match status" value="1"/>
</dbReference>
<name>A0A9R1XDH2_LACSA</name>
<dbReference type="EMBL" id="NBSK02000005">
    <property type="protein sequence ID" value="KAJ0204197.1"/>
    <property type="molecule type" value="Genomic_DNA"/>
</dbReference>
<keyword evidence="5 13" id="KW-0547">Nucleotide-binding</keyword>
<dbReference type="SUPFAM" id="SSF161245">
    <property type="entry name" value="Zinc hairpin stack"/>
    <property type="match status" value="1"/>
</dbReference>
<dbReference type="PROSITE" id="PS50011">
    <property type="entry name" value="PROTEIN_KINASE_DOM"/>
    <property type="match status" value="1"/>
</dbReference>
<evidence type="ECO:0000259" key="17">
    <source>
        <dbReference type="PROSITE" id="PS51270"/>
    </source>
</evidence>
<dbReference type="InterPro" id="IPR017921">
    <property type="entry name" value="Znf_CTCHY"/>
</dbReference>
<evidence type="ECO:0000256" key="5">
    <source>
        <dbReference type="ARBA" id="ARBA00022741"/>
    </source>
</evidence>
<dbReference type="AlphaFoldDB" id="A0A9R1XDH2"/>
<keyword evidence="8" id="KW-0862">Zinc</keyword>
<dbReference type="SUPFAM" id="SSF57850">
    <property type="entry name" value="RING/U-box"/>
    <property type="match status" value="1"/>
</dbReference>
<dbReference type="SMART" id="SM00220">
    <property type="entry name" value="S_TKc"/>
    <property type="match status" value="1"/>
</dbReference>
<dbReference type="InterPro" id="IPR001841">
    <property type="entry name" value="Znf_RING"/>
</dbReference>
<evidence type="ECO:0000256" key="8">
    <source>
        <dbReference type="ARBA" id="ARBA00022833"/>
    </source>
</evidence>
<dbReference type="InterPro" id="IPR001245">
    <property type="entry name" value="Ser-Thr/Tyr_kinase_cat_dom"/>
</dbReference>
<evidence type="ECO:0000256" key="11">
    <source>
        <dbReference type="ARBA" id="ARBA00048679"/>
    </source>
</evidence>
<dbReference type="Gene3D" id="1.10.510.10">
    <property type="entry name" value="Transferase(Phosphotransferase) domain 1"/>
    <property type="match status" value="1"/>
</dbReference>
<dbReference type="GO" id="GO:0005886">
    <property type="term" value="C:plasma membrane"/>
    <property type="evidence" value="ECO:0000318"/>
    <property type="project" value="GO_Central"/>
</dbReference>
<reference evidence="18 19" key="1">
    <citation type="journal article" date="2017" name="Nat. Commun.">
        <title>Genome assembly with in vitro proximity ligation data and whole-genome triplication in lettuce.</title>
        <authorList>
            <person name="Reyes-Chin-Wo S."/>
            <person name="Wang Z."/>
            <person name="Yang X."/>
            <person name="Kozik A."/>
            <person name="Arikit S."/>
            <person name="Song C."/>
            <person name="Xia L."/>
            <person name="Froenicke L."/>
            <person name="Lavelle D.O."/>
            <person name="Truco M.J."/>
            <person name="Xia R."/>
            <person name="Zhu S."/>
            <person name="Xu C."/>
            <person name="Xu H."/>
            <person name="Xu X."/>
            <person name="Cox K."/>
            <person name="Korf I."/>
            <person name="Meyers B.C."/>
            <person name="Michelmore R.W."/>
        </authorList>
    </citation>
    <scope>NUCLEOTIDE SEQUENCE [LARGE SCALE GENOMIC DNA]</scope>
    <source>
        <strain evidence="19">cv. Salinas</strain>
        <tissue evidence="18">Seedlings</tissue>
    </source>
</reference>
<dbReference type="Gene3D" id="3.30.200.20">
    <property type="entry name" value="Phosphorylase Kinase, domain 1"/>
    <property type="match status" value="1"/>
</dbReference>
<dbReference type="PROSITE" id="PS51270">
    <property type="entry name" value="ZF_CTCHY"/>
    <property type="match status" value="1"/>
</dbReference>
<evidence type="ECO:0000256" key="6">
    <source>
        <dbReference type="ARBA" id="ARBA00022771"/>
    </source>
</evidence>
<dbReference type="GO" id="GO:0004674">
    <property type="term" value="F:protein serine/threonine kinase activity"/>
    <property type="evidence" value="ECO:0007669"/>
    <property type="project" value="UniProtKB-KW"/>
</dbReference>
<evidence type="ECO:0000256" key="2">
    <source>
        <dbReference type="ARBA" id="ARBA00022527"/>
    </source>
</evidence>
<dbReference type="GO" id="GO:0005524">
    <property type="term" value="F:ATP binding"/>
    <property type="evidence" value="ECO:0007669"/>
    <property type="project" value="UniProtKB-UniRule"/>
</dbReference>
<dbReference type="Proteomes" id="UP000235145">
    <property type="component" value="Unassembled WGS sequence"/>
</dbReference>
<evidence type="ECO:0000256" key="13">
    <source>
        <dbReference type="PROSITE-ProRule" id="PRU10141"/>
    </source>
</evidence>
<gene>
    <name evidence="18" type="ORF">LSAT_V11C500245820</name>
</gene>
<feature type="domain" description="RING-type" evidence="15">
    <location>
        <begin position="474"/>
        <end position="517"/>
    </location>
</feature>
<sequence>MGALRQLLIWSSFKFCSIIKRMSGIKEFEHLRIQLGAIESASNNFGESNCIGRGGFGKVYKGELLIQSKGLTMVAIKRLDRAFGQGDREFWKEIVTLSLYRHENIISLLGFCDEKGEKIIVYEYASNRSLDLYLSSTYFTWIQRLKICIGAARGLEYLHNPKGTQHRILHRDIKSSNILLDENWKAKISDFGLSKVGPANQQYTFLVSQAVGTMGYCDPLYLEMGYLTKESDVYSFGVVLFEVLCGRLCINNYNNVCQYLVGMARQSFKQNKLNEIIFDHIKEQINPDSLKVFATIAYKCLKRDPEERPTMTQIAKELEIAIESQLATHFNFGKLLHGCEHYRRRCKIRASCCNLVFCCHHCHNKYTCELNDPKERHKMVLKDVKKVVCFICKVEQQVDQICCNCGVKMGEYFCGICKLFDDDTSKQQFHCFDCGICRLDGRENYYHCQKCGGCYLIEMRGFHTCLENVAKNDCPVCKEYLFDSIRKVTLLYCGHTIHVDCYSGMLKKNQTYCPICSKSSQEPIHD</sequence>
<dbReference type="InterPro" id="IPR045272">
    <property type="entry name" value="ANXUR1/2-like"/>
</dbReference>
<dbReference type="InterPro" id="IPR008913">
    <property type="entry name" value="Znf_CHY"/>
</dbReference>
<dbReference type="GO" id="GO:0008270">
    <property type="term" value="F:zinc ion binding"/>
    <property type="evidence" value="ECO:0007669"/>
    <property type="project" value="UniProtKB-KW"/>
</dbReference>
<protein>
    <recommendedName>
        <fullName evidence="1">non-specific serine/threonine protein kinase</fullName>
        <ecNumber evidence="1">2.7.11.1</ecNumber>
    </recommendedName>
</protein>
<organism evidence="18 19">
    <name type="scientific">Lactuca sativa</name>
    <name type="common">Garden lettuce</name>
    <dbReference type="NCBI Taxonomy" id="4236"/>
    <lineage>
        <taxon>Eukaryota</taxon>
        <taxon>Viridiplantae</taxon>
        <taxon>Streptophyta</taxon>
        <taxon>Embryophyta</taxon>
        <taxon>Tracheophyta</taxon>
        <taxon>Spermatophyta</taxon>
        <taxon>Magnoliopsida</taxon>
        <taxon>eudicotyledons</taxon>
        <taxon>Gunneridae</taxon>
        <taxon>Pentapetalae</taxon>
        <taxon>asterids</taxon>
        <taxon>campanulids</taxon>
        <taxon>Asterales</taxon>
        <taxon>Asteraceae</taxon>
        <taxon>Cichorioideae</taxon>
        <taxon>Cichorieae</taxon>
        <taxon>Lactucinae</taxon>
        <taxon>Lactuca</taxon>
    </lineage>
</organism>
<feature type="domain" description="CHY-type" evidence="16">
    <location>
        <begin position="332"/>
        <end position="407"/>
    </location>
</feature>
<dbReference type="GO" id="GO:0004672">
    <property type="term" value="F:protein kinase activity"/>
    <property type="evidence" value="ECO:0000318"/>
    <property type="project" value="GO_Central"/>
</dbReference>
<dbReference type="FunFam" id="3.30.200.20:FF:000039">
    <property type="entry name" value="receptor-like protein kinase FERONIA"/>
    <property type="match status" value="1"/>
</dbReference>
<dbReference type="InterPro" id="IPR000719">
    <property type="entry name" value="Prot_kinase_dom"/>
</dbReference>
<evidence type="ECO:0000313" key="19">
    <source>
        <dbReference type="Proteomes" id="UP000235145"/>
    </source>
</evidence>
<dbReference type="Pfam" id="PF05495">
    <property type="entry name" value="zf-CHY"/>
    <property type="match status" value="1"/>
</dbReference>
<evidence type="ECO:0000256" key="9">
    <source>
        <dbReference type="ARBA" id="ARBA00022840"/>
    </source>
</evidence>
<dbReference type="EC" id="2.7.11.1" evidence="1"/>
<dbReference type="SUPFAM" id="SSF161219">
    <property type="entry name" value="CHY zinc finger-like"/>
    <property type="match status" value="1"/>
</dbReference>
<evidence type="ECO:0000256" key="7">
    <source>
        <dbReference type="ARBA" id="ARBA00022777"/>
    </source>
</evidence>
<comment type="caution">
    <text evidence="18">The sequence shown here is derived from an EMBL/GenBank/DDBJ whole genome shotgun (WGS) entry which is preliminary data.</text>
</comment>
<dbReference type="InterPro" id="IPR017441">
    <property type="entry name" value="Protein_kinase_ATP_BS"/>
</dbReference>
<keyword evidence="2" id="KW-0723">Serine/threonine-protein kinase</keyword>
<evidence type="ECO:0000256" key="1">
    <source>
        <dbReference type="ARBA" id="ARBA00012513"/>
    </source>
</evidence>
<dbReference type="FunFam" id="1.10.510.10:FF:001023">
    <property type="entry name" value="Os07g0541700 protein"/>
    <property type="match status" value="1"/>
</dbReference>
<keyword evidence="6 12" id="KW-0863">Zinc-finger</keyword>
<feature type="domain" description="Protein kinase" evidence="14">
    <location>
        <begin position="45"/>
        <end position="332"/>
    </location>
</feature>
<dbReference type="InterPro" id="IPR037275">
    <property type="entry name" value="Znf_CTCHY_sf"/>
</dbReference>
<evidence type="ECO:0000259" key="16">
    <source>
        <dbReference type="PROSITE" id="PS51266"/>
    </source>
</evidence>
<evidence type="ECO:0000256" key="12">
    <source>
        <dbReference type="PROSITE-ProRule" id="PRU00601"/>
    </source>
</evidence>